<comment type="similarity">
    <text evidence="2">Belongs to the SYS1 family.</text>
</comment>
<dbReference type="STRING" id="86259.A0A4Z1NSY4"/>
<dbReference type="InterPro" id="IPR019185">
    <property type="entry name" value="Integral_membrane_SYS1-rel"/>
</dbReference>
<evidence type="ECO:0000313" key="11">
    <source>
        <dbReference type="EMBL" id="TID14028.1"/>
    </source>
</evidence>
<keyword evidence="8 10" id="KW-0472">Membrane</keyword>
<feature type="compositionally biased region" description="Polar residues" evidence="9">
    <location>
        <begin position="162"/>
        <end position="172"/>
    </location>
</feature>
<dbReference type="PANTHER" id="PTHR12952">
    <property type="entry name" value="SYS1"/>
    <property type="match status" value="1"/>
</dbReference>
<dbReference type="Proteomes" id="UP000298493">
    <property type="component" value="Unassembled WGS sequence"/>
</dbReference>
<evidence type="ECO:0000256" key="3">
    <source>
        <dbReference type="ARBA" id="ARBA00022448"/>
    </source>
</evidence>
<gene>
    <name evidence="11" type="ORF">E6O75_ATG07260</name>
</gene>
<comment type="caution">
    <text evidence="11">The sequence shown here is derived from an EMBL/GenBank/DDBJ whole genome shotgun (WGS) entry which is preliminary data.</text>
</comment>
<evidence type="ECO:0000256" key="9">
    <source>
        <dbReference type="SAM" id="MobiDB-lite"/>
    </source>
</evidence>
<organism evidence="11 12">
    <name type="scientific">Venturia nashicola</name>
    <dbReference type="NCBI Taxonomy" id="86259"/>
    <lineage>
        <taxon>Eukaryota</taxon>
        <taxon>Fungi</taxon>
        <taxon>Dikarya</taxon>
        <taxon>Ascomycota</taxon>
        <taxon>Pezizomycotina</taxon>
        <taxon>Dothideomycetes</taxon>
        <taxon>Pleosporomycetidae</taxon>
        <taxon>Venturiales</taxon>
        <taxon>Venturiaceae</taxon>
        <taxon>Venturia</taxon>
    </lineage>
</organism>
<keyword evidence="6 10" id="KW-1133">Transmembrane helix</keyword>
<dbReference type="EMBL" id="SNSC02000024">
    <property type="protein sequence ID" value="TID14028.1"/>
    <property type="molecule type" value="Genomic_DNA"/>
</dbReference>
<comment type="subcellular location">
    <subcellularLocation>
        <location evidence="1">Golgi apparatus membrane</location>
        <topology evidence="1">Multi-pass membrane protein</topology>
    </subcellularLocation>
</comment>
<evidence type="ECO:0000256" key="10">
    <source>
        <dbReference type="SAM" id="Phobius"/>
    </source>
</evidence>
<feature type="transmembrane region" description="Helical" evidence="10">
    <location>
        <begin position="68"/>
        <end position="90"/>
    </location>
</feature>
<evidence type="ECO:0000256" key="6">
    <source>
        <dbReference type="ARBA" id="ARBA00022989"/>
    </source>
</evidence>
<dbReference type="GO" id="GO:0005829">
    <property type="term" value="C:cytosol"/>
    <property type="evidence" value="ECO:0007669"/>
    <property type="project" value="GOC"/>
</dbReference>
<evidence type="ECO:0000256" key="7">
    <source>
        <dbReference type="ARBA" id="ARBA00023034"/>
    </source>
</evidence>
<feature type="transmembrane region" description="Helical" evidence="10">
    <location>
        <begin position="97"/>
        <end position="117"/>
    </location>
</feature>
<sequence length="210" mass="23159">MPRPHRPRRPGALADLNPLRIFTQIILLQVSYYVGAAILIVFTALVAGKELRLDLLLSWRTLRGDTTVGWMLGLVWILNSLICAIAILLLVARSKMVLDFALTIHLIQLIVTSLYSHEVPRNLFWWATQGASAALMTGVGVWACQWRELKPINFGGHGRSTAGPSSSQVAENSTEEEEGVEYTRGRGRGRGRDGAGNYEMVGMDSQDNNA</sequence>
<dbReference type="GO" id="GO:0034067">
    <property type="term" value="P:protein localization to Golgi apparatus"/>
    <property type="evidence" value="ECO:0007669"/>
    <property type="project" value="TreeGrafter"/>
</dbReference>
<keyword evidence="3" id="KW-0813">Transport</keyword>
<dbReference type="GO" id="GO:0006895">
    <property type="term" value="P:Golgi to endosome transport"/>
    <property type="evidence" value="ECO:0007669"/>
    <property type="project" value="TreeGrafter"/>
</dbReference>
<evidence type="ECO:0000256" key="8">
    <source>
        <dbReference type="ARBA" id="ARBA00023136"/>
    </source>
</evidence>
<evidence type="ECO:0000313" key="12">
    <source>
        <dbReference type="Proteomes" id="UP000298493"/>
    </source>
</evidence>
<evidence type="ECO:0000256" key="4">
    <source>
        <dbReference type="ARBA" id="ARBA00022692"/>
    </source>
</evidence>
<evidence type="ECO:0000256" key="5">
    <source>
        <dbReference type="ARBA" id="ARBA00022927"/>
    </source>
</evidence>
<keyword evidence="5" id="KW-0653">Protein transport</keyword>
<reference evidence="11 12" key="1">
    <citation type="submission" date="2019-04" db="EMBL/GenBank/DDBJ databases">
        <title>High contiguity whole genome sequence and gene annotation resource for two Venturia nashicola isolates.</title>
        <authorList>
            <person name="Prokchorchik M."/>
            <person name="Won K."/>
            <person name="Lee Y."/>
            <person name="Choi E.D."/>
            <person name="Segonzac C."/>
            <person name="Sohn K.H."/>
        </authorList>
    </citation>
    <scope>NUCLEOTIDE SEQUENCE [LARGE SCALE GENOMIC DNA]</scope>
    <source>
        <strain evidence="11 12">PRI2</strain>
    </source>
</reference>
<evidence type="ECO:0000256" key="1">
    <source>
        <dbReference type="ARBA" id="ARBA00004653"/>
    </source>
</evidence>
<dbReference type="GO" id="GO:0043001">
    <property type="term" value="P:Golgi to plasma membrane protein transport"/>
    <property type="evidence" value="ECO:0007669"/>
    <property type="project" value="TreeGrafter"/>
</dbReference>
<keyword evidence="12" id="KW-1185">Reference proteome</keyword>
<dbReference type="GO" id="GO:0005802">
    <property type="term" value="C:trans-Golgi network"/>
    <property type="evidence" value="ECO:0007669"/>
    <property type="project" value="TreeGrafter"/>
</dbReference>
<proteinExistence type="inferred from homology"/>
<keyword evidence="7" id="KW-0333">Golgi apparatus</keyword>
<evidence type="ECO:0000256" key="2">
    <source>
        <dbReference type="ARBA" id="ARBA00008160"/>
    </source>
</evidence>
<feature type="transmembrane region" description="Helical" evidence="10">
    <location>
        <begin position="21"/>
        <end position="48"/>
    </location>
</feature>
<protein>
    <submittedName>
        <fullName evidence="11">Integral membrane protein SYS1-related protein</fullName>
    </submittedName>
</protein>
<accession>A0A4Z1NSY4</accession>
<dbReference type="GO" id="GO:0000139">
    <property type="term" value="C:Golgi membrane"/>
    <property type="evidence" value="ECO:0007669"/>
    <property type="project" value="UniProtKB-SubCell"/>
</dbReference>
<dbReference type="Pfam" id="PF09801">
    <property type="entry name" value="SYS1"/>
    <property type="match status" value="1"/>
</dbReference>
<dbReference type="PANTHER" id="PTHR12952:SF0">
    <property type="entry name" value="PROTEIN SYS1 HOMOLOG"/>
    <property type="match status" value="1"/>
</dbReference>
<feature type="region of interest" description="Disordered" evidence="9">
    <location>
        <begin position="156"/>
        <end position="210"/>
    </location>
</feature>
<feature type="transmembrane region" description="Helical" evidence="10">
    <location>
        <begin position="123"/>
        <end position="144"/>
    </location>
</feature>
<dbReference type="AlphaFoldDB" id="A0A4Z1NSY4"/>
<keyword evidence="4 10" id="KW-0812">Transmembrane</keyword>
<name>A0A4Z1NSY4_9PEZI</name>